<sequence>MKSRFVDIDNAVKHYVANEIDIEKNKELEELIFFSSYTIKFDVFKKATNKLKKVLHQNLPHEMNIWEADALYVIQKYQLEIDYGSARYTYLLRALLKGQIKINEAVMKHFVQLCKRAHSLEYIQGRAEQIYRLLFEEMEKIDMRKSSSSL</sequence>
<dbReference type="OrthoDB" id="5339495at2"/>
<name>A0A1Y0HKM7_9BACT</name>
<protein>
    <submittedName>
        <fullName evidence="1">Uncharacterized protein</fullName>
    </submittedName>
</protein>
<keyword evidence="2" id="KW-1185">Reference proteome</keyword>
<evidence type="ECO:0000313" key="2">
    <source>
        <dbReference type="Proteomes" id="UP000196005"/>
    </source>
</evidence>
<organism evidence="1 2">
    <name type="scientific">Sulfurospirillum diekertiae</name>
    <dbReference type="NCBI Taxonomy" id="1854492"/>
    <lineage>
        <taxon>Bacteria</taxon>
        <taxon>Pseudomonadati</taxon>
        <taxon>Campylobacterota</taxon>
        <taxon>Epsilonproteobacteria</taxon>
        <taxon>Campylobacterales</taxon>
        <taxon>Sulfurospirillaceae</taxon>
        <taxon>Sulfurospirillum</taxon>
    </lineage>
</organism>
<dbReference type="RefSeq" id="WP_087437832.1">
    <property type="nucleotide sequence ID" value="NZ_CP021416.1"/>
</dbReference>
<dbReference type="AlphaFoldDB" id="A0A1Y0HKM7"/>
<reference evidence="2" key="1">
    <citation type="submission" date="2017-05" db="EMBL/GenBank/DDBJ databases">
        <title>Dechlorination kinetics govern the competition between two new strains of the genus Sulfurospirillum.</title>
        <authorList>
            <person name="Buttet G.F."/>
            <person name="Murray A.M."/>
            <person name="Goris T."/>
            <person name="Burion M."/>
            <person name="Lin B."/>
            <person name="Rolle M."/>
            <person name="Maillard J."/>
        </authorList>
    </citation>
    <scope>NUCLEOTIDE SEQUENCE [LARGE SCALE GENOMIC DNA]</scope>
    <source>
        <strain evidence="2">SL2-1</strain>
    </source>
</reference>
<dbReference type="EMBL" id="CP021416">
    <property type="protein sequence ID" value="ARU47783.1"/>
    <property type="molecule type" value="Genomic_DNA"/>
</dbReference>
<proteinExistence type="predicted"/>
<gene>
    <name evidence="1" type="ORF">Sdiek1_0614</name>
</gene>
<evidence type="ECO:0000313" key="1">
    <source>
        <dbReference type="EMBL" id="ARU47783.1"/>
    </source>
</evidence>
<dbReference type="KEGG" id="suls:Sdiek1_0614"/>
<dbReference type="Proteomes" id="UP000196005">
    <property type="component" value="Chromosome"/>
</dbReference>
<accession>A0A1Y0HKM7</accession>